<dbReference type="AlphaFoldDB" id="A0A8J1UW49"/>
<dbReference type="PANTHER" id="PTHR28052">
    <property type="entry name" value="UPF0545 PROTEIN C22ORF39"/>
    <property type="match status" value="1"/>
</dbReference>
<evidence type="ECO:0000256" key="2">
    <source>
        <dbReference type="ARBA" id="ARBA00043942"/>
    </source>
</evidence>
<protein>
    <recommendedName>
        <fullName evidence="3">Synaptic plasticity regulator PANTS</fullName>
    </recommendedName>
    <alternativeName>
        <fullName evidence="4">Plasticity-associated neural transcript short</fullName>
    </alternativeName>
</protein>
<comment type="caution">
    <text evidence="5">The sequence shown here is derived from an EMBL/GenBank/DDBJ whole genome shotgun (WGS) entry which is preliminary data.</text>
</comment>
<sequence length="163" mass="19499">SKTLKMSNDPKWNKNVEDLRGKNEANLPSDAWMVRPCEAFKDEYSECKSWKGRFHQTYVYGNHFDCSRWKEDFENCMKFRKYDDLDALDKVLKHEKERRKNRLRAAHNNDVWEYRSEPYKEWNSPLSEANAQQAEQTLFAIKEKEKLYKQNKEQSGGSMCVIS</sequence>
<accession>A0A8J1UW49</accession>
<dbReference type="InterPro" id="IPR021475">
    <property type="entry name" value="Pants/Emi1-like"/>
</dbReference>
<keyword evidence="6" id="KW-1185">Reference proteome</keyword>
<dbReference type="PANTHER" id="PTHR28052:SF1">
    <property type="entry name" value="UPF0545 PROTEIN C22ORF39"/>
    <property type="match status" value="1"/>
</dbReference>
<organism evidence="5 6">
    <name type="scientific">Owenia fusiformis</name>
    <name type="common">Polychaete worm</name>
    <dbReference type="NCBI Taxonomy" id="6347"/>
    <lineage>
        <taxon>Eukaryota</taxon>
        <taxon>Metazoa</taxon>
        <taxon>Spiralia</taxon>
        <taxon>Lophotrochozoa</taxon>
        <taxon>Annelida</taxon>
        <taxon>Polychaeta</taxon>
        <taxon>Sedentaria</taxon>
        <taxon>Canalipalpata</taxon>
        <taxon>Sabellida</taxon>
        <taxon>Oweniida</taxon>
        <taxon>Oweniidae</taxon>
        <taxon>Owenia</taxon>
    </lineage>
</organism>
<name>A0A8J1UW49_OWEFU</name>
<evidence type="ECO:0000256" key="3">
    <source>
        <dbReference type="ARBA" id="ARBA00044072"/>
    </source>
</evidence>
<dbReference type="Pfam" id="PF11326">
    <property type="entry name" value="PANTS-like"/>
    <property type="match status" value="1"/>
</dbReference>
<evidence type="ECO:0000256" key="1">
    <source>
        <dbReference type="ARBA" id="ARBA00006412"/>
    </source>
</evidence>
<dbReference type="Proteomes" id="UP000749559">
    <property type="component" value="Unassembled WGS sequence"/>
</dbReference>
<gene>
    <name evidence="5" type="ORF">OFUS_LOCUS24588</name>
</gene>
<reference evidence="5" key="1">
    <citation type="submission" date="2022-03" db="EMBL/GenBank/DDBJ databases">
        <authorList>
            <person name="Martin C."/>
        </authorList>
    </citation>
    <scope>NUCLEOTIDE SEQUENCE</scope>
</reference>
<dbReference type="EMBL" id="CAIIXF020000012">
    <property type="protein sequence ID" value="CAH1800739.1"/>
    <property type="molecule type" value="Genomic_DNA"/>
</dbReference>
<proteinExistence type="inferred from homology"/>
<comment type="similarity">
    <text evidence="1">Belongs to the UPF0545 family.</text>
</comment>
<dbReference type="OrthoDB" id="5946508at2759"/>
<evidence type="ECO:0000313" key="6">
    <source>
        <dbReference type="Proteomes" id="UP000749559"/>
    </source>
</evidence>
<evidence type="ECO:0000256" key="4">
    <source>
        <dbReference type="ARBA" id="ARBA00044235"/>
    </source>
</evidence>
<feature type="non-terminal residue" evidence="5">
    <location>
        <position position="163"/>
    </location>
</feature>
<evidence type="ECO:0000313" key="5">
    <source>
        <dbReference type="EMBL" id="CAH1800739.1"/>
    </source>
</evidence>
<comment type="subcellular location">
    <subcellularLocation>
        <location evidence="2">Synaptic cleft</location>
    </subcellularLocation>
</comment>
<dbReference type="GO" id="GO:0043083">
    <property type="term" value="C:synaptic cleft"/>
    <property type="evidence" value="ECO:0007669"/>
    <property type="project" value="UniProtKB-SubCell"/>
</dbReference>